<dbReference type="GO" id="GO:0008657">
    <property type="term" value="F:DNA topoisomerase type II (double strand cut, ATP-hydrolyzing) inhibitor activity"/>
    <property type="evidence" value="ECO:0007669"/>
    <property type="project" value="InterPro"/>
</dbReference>
<evidence type="ECO:0000256" key="2">
    <source>
        <dbReference type="ARBA" id="ARBA00015075"/>
    </source>
</evidence>
<dbReference type="Pfam" id="PF01845">
    <property type="entry name" value="CcdB"/>
    <property type="match status" value="1"/>
</dbReference>
<evidence type="ECO:0000256" key="4">
    <source>
        <dbReference type="ARBA" id="ARBA00023015"/>
    </source>
</evidence>
<dbReference type="InterPro" id="IPR002712">
    <property type="entry name" value="CcdB"/>
</dbReference>
<sequence length="99" mass="10839">MPKYDVFPNPSGDGYLLDVQTDLLSDLNTRVVAPLLPKAHAPKPAARLNPEFRIEGEQVVMVTQFLAAVPTGILKSPVCNLKGDFERITVAVDMLMQGF</sequence>
<evidence type="ECO:0000256" key="5">
    <source>
        <dbReference type="ARBA" id="ARBA00023163"/>
    </source>
</evidence>
<evidence type="ECO:0000256" key="1">
    <source>
        <dbReference type="ARBA" id="ARBA00005230"/>
    </source>
</evidence>
<dbReference type="GO" id="GO:0006276">
    <property type="term" value="P:plasmid maintenance"/>
    <property type="evidence" value="ECO:0007669"/>
    <property type="project" value="InterPro"/>
</dbReference>
<dbReference type="SUPFAM" id="SSF50118">
    <property type="entry name" value="Cell growth inhibitor/plasmid maintenance toxic component"/>
    <property type="match status" value="1"/>
</dbReference>
<keyword evidence="9" id="KW-1185">Reference proteome</keyword>
<protein>
    <recommendedName>
        <fullName evidence="2">Toxin CcdB</fullName>
    </recommendedName>
    <alternativeName>
        <fullName evidence="7">Cytotoxic protein CcdB</fullName>
    </alternativeName>
    <alternativeName>
        <fullName evidence="6">Protein LetD</fullName>
    </alternativeName>
</protein>
<comment type="similarity">
    <text evidence="1">Belongs to the CcdB toxin family.</text>
</comment>
<evidence type="ECO:0000256" key="6">
    <source>
        <dbReference type="ARBA" id="ARBA00029628"/>
    </source>
</evidence>
<evidence type="ECO:0000313" key="8">
    <source>
        <dbReference type="EMBL" id="SDW94805.1"/>
    </source>
</evidence>
<dbReference type="InterPro" id="IPR011067">
    <property type="entry name" value="Plasmid_toxin/cell-grow_inhib"/>
</dbReference>
<dbReference type="OrthoDB" id="9813510at2"/>
<gene>
    <name evidence="8" type="ORF">SAMN05444358_10217</name>
</gene>
<organism evidence="8 9">
    <name type="scientific">Ruegeria halocynthiae</name>
    <dbReference type="NCBI Taxonomy" id="985054"/>
    <lineage>
        <taxon>Bacteria</taxon>
        <taxon>Pseudomonadati</taxon>
        <taxon>Pseudomonadota</taxon>
        <taxon>Alphaproteobacteria</taxon>
        <taxon>Rhodobacterales</taxon>
        <taxon>Roseobacteraceae</taxon>
        <taxon>Ruegeria</taxon>
    </lineage>
</organism>
<proteinExistence type="inferred from homology"/>
<keyword evidence="3" id="KW-0678">Repressor</keyword>
<name>A0A1H2XPS4_9RHOB</name>
<reference evidence="9" key="1">
    <citation type="submission" date="2016-10" db="EMBL/GenBank/DDBJ databases">
        <authorList>
            <person name="Varghese N."/>
            <person name="Submissions S."/>
        </authorList>
    </citation>
    <scope>NUCLEOTIDE SEQUENCE [LARGE SCALE GENOMIC DNA]</scope>
    <source>
        <strain evidence="9">DSM 27839</strain>
    </source>
</reference>
<evidence type="ECO:0000313" key="9">
    <source>
        <dbReference type="Proteomes" id="UP000183400"/>
    </source>
</evidence>
<keyword evidence="5" id="KW-0804">Transcription</keyword>
<evidence type="ECO:0000256" key="3">
    <source>
        <dbReference type="ARBA" id="ARBA00022491"/>
    </source>
</evidence>
<dbReference type="RefSeq" id="WP_074736557.1">
    <property type="nucleotide sequence ID" value="NZ_FNNP01000002.1"/>
</dbReference>
<keyword evidence="4" id="KW-0805">Transcription regulation</keyword>
<dbReference type="Gene3D" id="2.30.30.110">
    <property type="match status" value="1"/>
</dbReference>
<dbReference type="Proteomes" id="UP000183400">
    <property type="component" value="Unassembled WGS sequence"/>
</dbReference>
<dbReference type="AlphaFoldDB" id="A0A1H2XPS4"/>
<evidence type="ECO:0000256" key="7">
    <source>
        <dbReference type="ARBA" id="ARBA00033135"/>
    </source>
</evidence>
<accession>A0A1H2XPS4</accession>
<dbReference type="EMBL" id="FNNP01000002">
    <property type="protein sequence ID" value="SDW94805.1"/>
    <property type="molecule type" value="Genomic_DNA"/>
</dbReference>